<feature type="domain" description="Secreted protein CSS2 C-terminal" evidence="1">
    <location>
        <begin position="20"/>
        <end position="114"/>
    </location>
</feature>
<evidence type="ECO:0000313" key="4">
    <source>
        <dbReference type="Proteomes" id="UP000541154"/>
    </source>
</evidence>
<sequence length="137" mass="15623">MRDPHWSREADSSPSLRRHLGRIAAQIKALANTNSCDHFCGTYENLQFCYRASAIGRYCDTNLEVETIQGSLKKFLEDPEIQICDTQCIRMNDGGTWNGWLKLGLTDNWDKELYCGPEIPKEKFKQAKCFSAVNKGL</sequence>
<accession>A0A8H6A785</accession>
<proteinExistence type="predicted"/>
<evidence type="ECO:0000313" key="3">
    <source>
        <dbReference type="EMBL" id="KAF5860638.1"/>
    </source>
</evidence>
<dbReference type="EMBL" id="ML735228">
    <property type="protein sequence ID" value="KAE8393592.1"/>
    <property type="molecule type" value="Genomic_DNA"/>
</dbReference>
<accession>A0A5N7CHD0</accession>
<keyword evidence="4" id="KW-1185">Reference proteome</keyword>
<dbReference type="InterPro" id="IPR046624">
    <property type="entry name" value="CSS2_C"/>
</dbReference>
<dbReference type="AlphaFoldDB" id="A0A5N7CHD0"/>
<name>A0A5N7CHD0_PETAA</name>
<reference evidence="2" key="2">
    <citation type="submission" date="2019-04" db="EMBL/GenBank/DDBJ databases">
        <title>Friends and foes A comparative genomics studyof 23 Aspergillus species from section Flavi.</title>
        <authorList>
            <consortium name="DOE Joint Genome Institute"/>
            <person name="Kjaerbolling I."/>
            <person name="Vesth T."/>
            <person name="Frisvad J.C."/>
            <person name="Nybo J.L."/>
            <person name="Theobald S."/>
            <person name="Kildgaard S."/>
            <person name="Isbrandt T."/>
            <person name="Kuo A."/>
            <person name="Sato A."/>
            <person name="Lyhne E.K."/>
            <person name="Kogle M.E."/>
            <person name="Wiebenga A."/>
            <person name="Kun R.S."/>
            <person name="Lubbers R.J."/>
            <person name="Makela M.R."/>
            <person name="Barry K."/>
            <person name="Chovatia M."/>
            <person name="Clum A."/>
            <person name="Daum C."/>
            <person name="Haridas S."/>
            <person name="He G."/>
            <person name="LaButti K."/>
            <person name="Lipzen A."/>
            <person name="Mondo S."/>
            <person name="Riley R."/>
            <person name="Salamov A."/>
            <person name="Simmons B.A."/>
            <person name="Magnuson J.K."/>
            <person name="Henrissat B."/>
            <person name="Mortensen U.H."/>
            <person name="Larsen T.O."/>
            <person name="Devries R.P."/>
            <person name="Grigoriev I.V."/>
            <person name="Machida M."/>
            <person name="Baker S.E."/>
            <person name="Andersen M.R."/>
        </authorList>
    </citation>
    <scope>NUCLEOTIDE SEQUENCE [LARGE SCALE GENOMIC DNA]</scope>
    <source>
        <strain evidence="2">IBT 14317</strain>
    </source>
</reference>
<evidence type="ECO:0000313" key="2">
    <source>
        <dbReference type="EMBL" id="KAE8393592.1"/>
    </source>
</evidence>
<evidence type="ECO:0000259" key="1">
    <source>
        <dbReference type="Pfam" id="PF20521"/>
    </source>
</evidence>
<protein>
    <recommendedName>
        <fullName evidence="1">Secreted protein CSS2 C-terminal domain-containing protein</fullName>
    </recommendedName>
</protein>
<dbReference type="Proteomes" id="UP000326877">
    <property type="component" value="Unassembled WGS sequence"/>
</dbReference>
<dbReference type="Pfam" id="PF20521">
    <property type="entry name" value="DUF6736"/>
    <property type="match status" value="1"/>
</dbReference>
<reference evidence="3 4" key="1">
    <citation type="submission" date="2019-04" db="EMBL/GenBank/DDBJ databases">
        <title>Aspergillus burnettii sp. nov., novel species from soil in southeast Queensland.</title>
        <authorList>
            <person name="Gilchrist C.L.M."/>
            <person name="Pitt J.I."/>
            <person name="Lange L."/>
            <person name="Lacey H.J."/>
            <person name="Vuong D."/>
            <person name="Midgley D.J."/>
            <person name="Greenfield P."/>
            <person name="Bradbury M."/>
            <person name="Lacey E."/>
            <person name="Busk P.K."/>
            <person name="Pilgaard B."/>
            <person name="Chooi Y.H."/>
            <person name="Piggott A.M."/>
        </authorList>
    </citation>
    <scope>NUCLEOTIDE SEQUENCE [LARGE SCALE GENOMIC DNA]</scope>
    <source>
        <strain evidence="3 4">FRR 5400</strain>
    </source>
</reference>
<dbReference type="EMBL" id="SPNV01000123">
    <property type="protein sequence ID" value="KAF5860638.1"/>
    <property type="molecule type" value="Genomic_DNA"/>
</dbReference>
<dbReference type="OrthoDB" id="5059029at2759"/>
<dbReference type="Proteomes" id="UP000541154">
    <property type="component" value="Unassembled WGS sequence"/>
</dbReference>
<gene>
    <name evidence="2" type="ORF">BDV23DRAFT_180355</name>
    <name evidence="3" type="ORF">ETB97_001271</name>
</gene>
<organism evidence="2">
    <name type="scientific">Petromyces alliaceus</name>
    <name type="common">Aspergillus alliaceus</name>
    <dbReference type="NCBI Taxonomy" id="209559"/>
    <lineage>
        <taxon>Eukaryota</taxon>
        <taxon>Fungi</taxon>
        <taxon>Dikarya</taxon>
        <taxon>Ascomycota</taxon>
        <taxon>Pezizomycotina</taxon>
        <taxon>Eurotiomycetes</taxon>
        <taxon>Eurotiomycetidae</taxon>
        <taxon>Eurotiales</taxon>
        <taxon>Aspergillaceae</taxon>
        <taxon>Aspergillus</taxon>
        <taxon>Aspergillus subgen. Circumdati</taxon>
    </lineage>
</organism>